<dbReference type="Pfam" id="PF06103">
    <property type="entry name" value="DUF948"/>
    <property type="match status" value="1"/>
</dbReference>
<dbReference type="InterPro" id="IPR009293">
    <property type="entry name" value="UPF0478"/>
</dbReference>
<keyword evidence="1" id="KW-0812">Transmembrane</keyword>
<feature type="transmembrane region" description="Helical" evidence="1">
    <location>
        <begin position="6"/>
        <end position="26"/>
    </location>
</feature>
<organism evidence="2 3">
    <name type="scientific">Geomonas anaerohicana</name>
    <dbReference type="NCBI Taxonomy" id="2798583"/>
    <lineage>
        <taxon>Bacteria</taxon>
        <taxon>Pseudomonadati</taxon>
        <taxon>Thermodesulfobacteriota</taxon>
        <taxon>Desulfuromonadia</taxon>
        <taxon>Geobacterales</taxon>
        <taxon>Geobacteraceae</taxon>
        <taxon>Geomonas</taxon>
    </lineage>
</organism>
<dbReference type="Proteomes" id="UP000614714">
    <property type="component" value="Unassembled WGS sequence"/>
</dbReference>
<gene>
    <name evidence="2" type="ORF">JFN91_11195</name>
</gene>
<keyword evidence="1" id="KW-1133">Transmembrane helix</keyword>
<dbReference type="EMBL" id="JAEMHL010000005">
    <property type="protein sequence ID" value="MBJ6750779.1"/>
    <property type="molecule type" value="Genomic_DNA"/>
</dbReference>
<evidence type="ECO:0000313" key="2">
    <source>
        <dbReference type="EMBL" id="MBJ6750779.1"/>
    </source>
</evidence>
<comment type="caution">
    <text evidence="2">The sequence shown here is derived from an EMBL/GenBank/DDBJ whole genome shotgun (WGS) entry which is preliminary data.</text>
</comment>
<name>A0ABS0YF71_9BACT</name>
<protein>
    <submittedName>
        <fullName evidence="2">DUF948 domain-containing protein</fullName>
    </submittedName>
</protein>
<evidence type="ECO:0000256" key="1">
    <source>
        <dbReference type="SAM" id="Phobius"/>
    </source>
</evidence>
<evidence type="ECO:0000313" key="3">
    <source>
        <dbReference type="Proteomes" id="UP000614714"/>
    </source>
</evidence>
<dbReference type="RefSeq" id="WP_199389286.1">
    <property type="nucleotide sequence ID" value="NZ_JAEMHL010000005.1"/>
</dbReference>
<reference evidence="2 3" key="1">
    <citation type="submission" date="2020-12" db="EMBL/GenBank/DDBJ databases">
        <title>Geomonas sp. Red421, isolated from paddy soil.</title>
        <authorList>
            <person name="Xu Z."/>
            <person name="Zhang Z."/>
            <person name="Masuda Y."/>
            <person name="Itoh H."/>
            <person name="Senoo K."/>
        </authorList>
    </citation>
    <scope>NUCLEOTIDE SEQUENCE [LARGE SCALE GENOMIC DNA]</scope>
    <source>
        <strain evidence="2 3">Red421</strain>
    </source>
</reference>
<keyword evidence="3" id="KW-1185">Reference proteome</keyword>
<proteinExistence type="predicted"/>
<sequence length="131" mass="13748">MLFLQITSAVTALTLVVLALCLIPVLTELKKAALALQGAADLLQKEVTPLVKELRDTVSDVQVVTGAAAANAEGVNMLLSELGHAGHNIRMINKVLGIATELVANAPVWITGAKVAGKYIADRIIKSKIRG</sequence>
<accession>A0ABS0YF71</accession>
<keyword evidence="1" id="KW-0472">Membrane</keyword>